<keyword evidence="2" id="KW-1185">Reference proteome</keyword>
<reference evidence="1 2" key="1">
    <citation type="journal article" date="2015" name="Genome Announc.">
        <title>Genome Sequence of Mushroom Soft-Rot Pathogen Janthinobacterium agaricidamnosum.</title>
        <authorList>
            <person name="Graupner K."/>
            <person name="Lackner G."/>
            <person name="Hertweck C."/>
        </authorList>
    </citation>
    <scope>NUCLEOTIDE SEQUENCE [LARGE SCALE GENOMIC DNA]</scope>
    <source>
        <strain evidence="2">NBRC 102515 / DSM 9628</strain>
    </source>
</reference>
<dbReference type="STRING" id="1349767.GJA_3625"/>
<proteinExistence type="predicted"/>
<evidence type="ECO:0000313" key="1">
    <source>
        <dbReference type="EMBL" id="CDG84240.1"/>
    </source>
</evidence>
<sequence>MPVDIQNCRAIIFGPNNVGFPKFVVKRLHHDFRCQSL</sequence>
<organism evidence="1 2">
    <name type="scientific">Janthinobacterium agaricidamnosum NBRC 102515 = DSM 9628</name>
    <dbReference type="NCBI Taxonomy" id="1349767"/>
    <lineage>
        <taxon>Bacteria</taxon>
        <taxon>Pseudomonadati</taxon>
        <taxon>Pseudomonadota</taxon>
        <taxon>Betaproteobacteria</taxon>
        <taxon>Burkholderiales</taxon>
        <taxon>Oxalobacteraceae</taxon>
        <taxon>Janthinobacterium</taxon>
    </lineage>
</organism>
<dbReference type="KEGG" id="jag:GJA_3625"/>
<dbReference type="AlphaFoldDB" id="W0V9F1"/>
<dbReference type="EMBL" id="HG322949">
    <property type="protein sequence ID" value="CDG84240.1"/>
    <property type="molecule type" value="Genomic_DNA"/>
</dbReference>
<evidence type="ECO:0000313" key="2">
    <source>
        <dbReference type="Proteomes" id="UP000027604"/>
    </source>
</evidence>
<name>W0V9F1_9BURK</name>
<dbReference type="HOGENOM" id="CLU_3344600_0_0_4"/>
<dbReference type="PATRIC" id="fig|1349767.4.peg.218"/>
<dbReference type="Proteomes" id="UP000027604">
    <property type="component" value="Chromosome I"/>
</dbReference>
<accession>W0V9F1</accession>
<protein>
    <submittedName>
        <fullName evidence="1">Uncharacterized protein</fullName>
    </submittedName>
</protein>
<gene>
    <name evidence="1" type="ORF">GJA_3625</name>
</gene>